<reference evidence="2" key="1">
    <citation type="submission" date="2022-09" db="EMBL/GenBank/DDBJ databases">
        <title>Tahibacter sp. nov., isolated from a fresh water.</title>
        <authorList>
            <person name="Baek J.H."/>
            <person name="Lee J.K."/>
            <person name="Kim J.M."/>
            <person name="Jeon C.O."/>
        </authorList>
    </citation>
    <scope>NUCLEOTIDE SEQUENCE</scope>
    <source>
        <strain evidence="2">W38</strain>
    </source>
</reference>
<dbReference type="Proteomes" id="UP001064632">
    <property type="component" value="Chromosome"/>
</dbReference>
<dbReference type="Pfam" id="PF20064">
    <property type="entry name" value="DUF6463"/>
    <property type="match status" value="1"/>
</dbReference>
<evidence type="ECO:0000313" key="2">
    <source>
        <dbReference type="EMBL" id="UXI66504.1"/>
    </source>
</evidence>
<keyword evidence="1" id="KW-1133">Transmembrane helix</keyword>
<evidence type="ECO:0000313" key="3">
    <source>
        <dbReference type="Proteomes" id="UP001064632"/>
    </source>
</evidence>
<dbReference type="InterPro" id="IPR045590">
    <property type="entry name" value="DUF6463"/>
</dbReference>
<dbReference type="RefSeq" id="WP_261693488.1">
    <property type="nucleotide sequence ID" value="NZ_CP104694.1"/>
</dbReference>
<accession>A0ABY6B9Z9</accession>
<keyword evidence="3" id="KW-1185">Reference proteome</keyword>
<gene>
    <name evidence="2" type="ORF">N4264_17340</name>
</gene>
<organism evidence="2 3">
    <name type="scientific">Tahibacter amnicola</name>
    <dbReference type="NCBI Taxonomy" id="2976241"/>
    <lineage>
        <taxon>Bacteria</taxon>
        <taxon>Pseudomonadati</taxon>
        <taxon>Pseudomonadota</taxon>
        <taxon>Gammaproteobacteria</taxon>
        <taxon>Lysobacterales</taxon>
        <taxon>Rhodanobacteraceae</taxon>
        <taxon>Tahibacter</taxon>
    </lineage>
</organism>
<feature type="transmembrane region" description="Helical" evidence="1">
    <location>
        <begin position="81"/>
        <end position="112"/>
    </location>
</feature>
<keyword evidence="1" id="KW-0472">Membrane</keyword>
<feature type="transmembrane region" description="Helical" evidence="1">
    <location>
        <begin position="44"/>
        <end position="69"/>
    </location>
</feature>
<sequence>MKAWIGRWLTVVGVLHSAFAVLIMKPVFPTILERGVIDSVGNEALIGAPVWFMLFSFPLLTTGLAISALEKSRADIPKSTGWLLLLMCAVGAALFPASGFWLAIPAGIAILVRKPARSKLSMTPA</sequence>
<proteinExistence type="predicted"/>
<keyword evidence="1" id="KW-0812">Transmembrane</keyword>
<name>A0ABY6B9Z9_9GAMM</name>
<protein>
    <submittedName>
        <fullName evidence="2">DUF6463 family protein</fullName>
    </submittedName>
</protein>
<dbReference type="EMBL" id="CP104694">
    <property type="protein sequence ID" value="UXI66504.1"/>
    <property type="molecule type" value="Genomic_DNA"/>
</dbReference>
<evidence type="ECO:0000256" key="1">
    <source>
        <dbReference type="SAM" id="Phobius"/>
    </source>
</evidence>